<dbReference type="GO" id="GO:0005524">
    <property type="term" value="F:ATP binding"/>
    <property type="evidence" value="ECO:0007669"/>
    <property type="project" value="InterPro"/>
</dbReference>
<dbReference type="PANTHER" id="PTHR13710:SF120">
    <property type="entry name" value="BIFUNCTIONAL 3'-5' EXONUCLEASE_ATP-DEPENDENT HELICASE WRN"/>
    <property type="match status" value="1"/>
</dbReference>
<evidence type="ECO:0000259" key="2">
    <source>
        <dbReference type="PROSITE" id="PS50800"/>
    </source>
</evidence>
<dbReference type="InterPro" id="IPR003034">
    <property type="entry name" value="SAP_dom"/>
</dbReference>
<dbReference type="Pfam" id="PF02037">
    <property type="entry name" value="SAP"/>
    <property type="match status" value="1"/>
</dbReference>
<dbReference type="AlphaFoldDB" id="A0A4S4L6L9"/>
<dbReference type="Gene3D" id="3.40.50.300">
    <property type="entry name" value="P-loop containing nucleotide triphosphate hydrolases"/>
    <property type="match status" value="2"/>
</dbReference>
<evidence type="ECO:0000256" key="1">
    <source>
        <dbReference type="ARBA" id="ARBA00005446"/>
    </source>
</evidence>
<dbReference type="SUPFAM" id="SSF68906">
    <property type="entry name" value="SAP domain"/>
    <property type="match status" value="1"/>
</dbReference>
<feature type="non-terminal residue" evidence="4">
    <location>
        <position position="1"/>
    </location>
</feature>
<dbReference type="CDD" id="cd18785">
    <property type="entry name" value="SF2_C"/>
    <property type="match status" value="1"/>
</dbReference>
<evidence type="ECO:0000259" key="3">
    <source>
        <dbReference type="PROSITE" id="PS51192"/>
    </source>
</evidence>
<dbReference type="SMART" id="SM00513">
    <property type="entry name" value="SAP"/>
    <property type="match status" value="1"/>
</dbReference>
<evidence type="ECO:0000313" key="5">
    <source>
        <dbReference type="Proteomes" id="UP000310158"/>
    </source>
</evidence>
<dbReference type="EMBL" id="SGPL01001035">
    <property type="protein sequence ID" value="THH05250.1"/>
    <property type="molecule type" value="Genomic_DNA"/>
</dbReference>
<reference evidence="4 5" key="1">
    <citation type="submission" date="2019-02" db="EMBL/GenBank/DDBJ databases">
        <title>Genome sequencing of the rare red list fungi Bondarzewia mesenterica.</title>
        <authorList>
            <person name="Buettner E."/>
            <person name="Kellner H."/>
        </authorList>
    </citation>
    <scope>NUCLEOTIDE SEQUENCE [LARGE SCALE GENOMIC DNA]</scope>
    <source>
        <strain evidence="4 5">DSM 108281</strain>
    </source>
</reference>
<dbReference type="OrthoDB" id="3269685at2759"/>
<dbReference type="Proteomes" id="UP000310158">
    <property type="component" value="Unassembled WGS sequence"/>
</dbReference>
<dbReference type="GO" id="GO:0005634">
    <property type="term" value="C:nucleus"/>
    <property type="evidence" value="ECO:0007669"/>
    <property type="project" value="TreeGrafter"/>
</dbReference>
<dbReference type="GO" id="GO:0005694">
    <property type="term" value="C:chromosome"/>
    <property type="evidence" value="ECO:0007669"/>
    <property type="project" value="TreeGrafter"/>
</dbReference>
<gene>
    <name evidence="4" type="ORF">EW146_g9951</name>
</gene>
<accession>A0A4S4L6L9</accession>
<dbReference type="InterPro" id="IPR014001">
    <property type="entry name" value="Helicase_ATP-bd"/>
</dbReference>
<comment type="similarity">
    <text evidence="1">Belongs to the helicase family. RecQ subfamily.</text>
</comment>
<comment type="caution">
    <text evidence="4">The sequence shown here is derived from an EMBL/GenBank/DDBJ whole genome shotgun (WGS) entry which is preliminary data.</text>
</comment>
<dbReference type="GO" id="GO:0043138">
    <property type="term" value="F:3'-5' DNA helicase activity"/>
    <property type="evidence" value="ECO:0007669"/>
    <property type="project" value="TreeGrafter"/>
</dbReference>
<dbReference type="InterPro" id="IPR027417">
    <property type="entry name" value="P-loop_NTPase"/>
</dbReference>
<feature type="domain" description="Helicase ATP-binding" evidence="3">
    <location>
        <begin position="1"/>
        <end position="160"/>
    </location>
</feature>
<dbReference type="GO" id="GO:0009378">
    <property type="term" value="F:four-way junction helicase activity"/>
    <property type="evidence" value="ECO:0007669"/>
    <property type="project" value="TreeGrafter"/>
</dbReference>
<protein>
    <recommendedName>
        <fullName evidence="6">Helicase ATP-binding domain-containing protein</fullName>
    </recommendedName>
</protein>
<dbReference type="PROSITE" id="PS51192">
    <property type="entry name" value="HELICASE_ATP_BIND_1"/>
    <property type="match status" value="1"/>
</dbReference>
<dbReference type="PANTHER" id="PTHR13710">
    <property type="entry name" value="DNA HELICASE RECQ FAMILY MEMBER"/>
    <property type="match status" value="1"/>
</dbReference>
<dbReference type="GO" id="GO:0005737">
    <property type="term" value="C:cytoplasm"/>
    <property type="evidence" value="ECO:0007669"/>
    <property type="project" value="TreeGrafter"/>
</dbReference>
<dbReference type="PROSITE" id="PS50800">
    <property type="entry name" value="SAP"/>
    <property type="match status" value="1"/>
</dbReference>
<dbReference type="GO" id="GO:0000724">
    <property type="term" value="P:double-strand break repair via homologous recombination"/>
    <property type="evidence" value="ECO:0007669"/>
    <property type="project" value="TreeGrafter"/>
</dbReference>
<dbReference type="SUPFAM" id="SSF52540">
    <property type="entry name" value="P-loop containing nucleoside triphosphate hydrolases"/>
    <property type="match status" value="1"/>
</dbReference>
<feature type="domain" description="SAP" evidence="2">
    <location>
        <begin position="572"/>
        <end position="606"/>
    </location>
</feature>
<organism evidence="4 5">
    <name type="scientific">Bondarzewia mesenterica</name>
    <dbReference type="NCBI Taxonomy" id="1095465"/>
    <lineage>
        <taxon>Eukaryota</taxon>
        <taxon>Fungi</taxon>
        <taxon>Dikarya</taxon>
        <taxon>Basidiomycota</taxon>
        <taxon>Agaricomycotina</taxon>
        <taxon>Agaricomycetes</taxon>
        <taxon>Russulales</taxon>
        <taxon>Bondarzewiaceae</taxon>
        <taxon>Bondarzewia</taxon>
    </lineage>
</organism>
<dbReference type="Gene3D" id="1.10.720.30">
    <property type="entry name" value="SAP domain"/>
    <property type="match status" value="1"/>
</dbReference>
<evidence type="ECO:0000313" key="4">
    <source>
        <dbReference type="EMBL" id="THH05250.1"/>
    </source>
</evidence>
<sequence length="623" mass="70071">HLSKAVPTSLKAKFVSRPAAIVIFPTKYLEMEKEKEFAELGLTAVAINSDTLPAARLRGSDLWQVARNADAILLSPEQLISPGFYSLLLDTAFVDRVMILAIDEIHLLDKWGSGFRKAFLQIGYMRARLPSRTILIAVTATLLAGERSHTVCRLLGLRSGEYHTIRRSNMRYDIQLVFRVLSTGLGGTAFPDLKWVLDAEHVTLIHCATISLGFRVLAYLWQLSPDKLNLSKRIRLYNSLNFSSFNSETQQLVRMEDCEVQIIIATDTLIVGANIMNIYTVIIVGESDDPDSVFQWFGRANRNLTFSSARGIMYVTQKAHEKARAVIDSAPTRSKSTKEPAKVMHRGMAQLLLAPCLREEQNHLYNNPMEDIQCSCSTCSTNPPPSKPASCNCSGCIDENTPASALPLQFIFEDGLATEPSKLKRLNAAEITISTKRLVEFRWSIWKAADRVKFDHIPPTAYMPDIVIKNLLHQFTVIRSSSDILPFVQSVPRFSTAHVNTLWTIVLELRTQFMELEEEKRRAKAAEGCGDAQSSADNLSEADRARKRCHISESDLNTISSDTPVHGRSVLYSSMRLNDLQQLCRERKLKISGKKGEVIFRLQEDDKHHEKVGKLTILQRHMT</sequence>
<keyword evidence="5" id="KW-1185">Reference proteome</keyword>
<dbReference type="InterPro" id="IPR011545">
    <property type="entry name" value="DEAD/DEAH_box_helicase_dom"/>
</dbReference>
<evidence type="ECO:0008006" key="6">
    <source>
        <dbReference type="Google" id="ProtNLM"/>
    </source>
</evidence>
<proteinExistence type="inferred from homology"/>
<dbReference type="Pfam" id="PF00270">
    <property type="entry name" value="DEAD"/>
    <property type="match status" value="1"/>
</dbReference>
<dbReference type="InterPro" id="IPR036361">
    <property type="entry name" value="SAP_dom_sf"/>
</dbReference>
<name>A0A4S4L6L9_9AGAM</name>
<dbReference type="GO" id="GO:0003676">
    <property type="term" value="F:nucleic acid binding"/>
    <property type="evidence" value="ECO:0007669"/>
    <property type="project" value="InterPro"/>
</dbReference>